<keyword evidence="2" id="KW-1185">Reference proteome</keyword>
<dbReference type="OrthoDB" id="3634744at2759"/>
<gene>
    <name evidence="1" type="ORF">CERZMDRAFT_88931</name>
</gene>
<evidence type="ECO:0000313" key="1">
    <source>
        <dbReference type="EMBL" id="KAF2206938.1"/>
    </source>
</evidence>
<evidence type="ECO:0000313" key="2">
    <source>
        <dbReference type="Proteomes" id="UP000799539"/>
    </source>
</evidence>
<proteinExistence type="predicted"/>
<reference evidence="1" key="1">
    <citation type="journal article" date="2020" name="Stud. Mycol.">
        <title>101 Dothideomycetes genomes: a test case for predicting lifestyles and emergence of pathogens.</title>
        <authorList>
            <person name="Haridas S."/>
            <person name="Albert R."/>
            <person name="Binder M."/>
            <person name="Bloem J."/>
            <person name="Labutti K."/>
            <person name="Salamov A."/>
            <person name="Andreopoulos B."/>
            <person name="Baker S."/>
            <person name="Barry K."/>
            <person name="Bills G."/>
            <person name="Bluhm B."/>
            <person name="Cannon C."/>
            <person name="Castanera R."/>
            <person name="Culley D."/>
            <person name="Daum C."/>
            <person name="Ezra D."/>
            <person name="Gonzalez J."/>
            <person name="Henrissat B."/>
            <person name="Kuo A."/>
            <person name="Liang C."/>
            <person name="Lipzen A."/>
            <person name="Lutzoni F."/>
            <person name="Magnuson J."/>
            <person name="Mondo S."/>
            <person name="Nolan M."/>
            <person name="Ohm R."/>
            <person name="Pangilinan J."/>
            <person name="Park H.-J."/>
            <person name="Ramirez L."/>
            <person name="Alfaro M."/>
            <person name="Sun H."/>
            <person name="Tritt A."/>
            <person name="Yoshinaga Y."/>
            <person name="Zwiers L.-H."/>
            <person name="Turgeon B."/>
            <person name="Goodwin S."/>
            <person name="Spatafora J."/>
            <person name="Crous P."/>
            <person name="Grigoriev I."/>
        </authorList>
    </citation>
    <scope>NUCLEOTIDE SEQUENCE</scope>
    <source>
        <strain evidence="1">SCOH1-5</strain>
    </source>
</reference>
<dbReference type="EMBL" id="ML992709">
    <property type="protein sequence ID" value="KAF2206938.1"/>
    <property type="molecule type" value="Genomic_DNA"/>
</dbReference>
<sequence length="387" mass="43952">MRTHYKHSAPQADQATMTGLPSTIIDNSIQQTPDMANTFNLTELHPELVERIAEQAGNATLRSLRLTCSDVAAIVLRPYGEAHFASRTIMLCSKQSVLKAAEAAEHKDFGRHLRRLKIIVYDTCFLHQPPENPYSWDSRKQDLKLLFHHMSKHGKPVKLKFVEGETLQPRSFSFLAAHERGYTPDIPKILGGCQLEMILGAVRNSNVELSGLATRTNAYTFCLDKSFFHGSLEANLKFVLQHLRHLEMHYDASHSGDHGATTAFYDMICSAPKLESLKLRLKQRPRDTRHVFAGLLFERQLPQLKWFHLAFASIHMSDLQGFVRLNPTLQKVRLTQVDFMRGSFSDHLLGDFHVDHASDIYGPVRESIGLPGHYEDLWSDDVAPMEE</sequence>
<dbReference type="AlphaFoldDB" id="A0A6A6EXJ8"/>
<dbReference type="Proteomes" id="UP000799539">
    <property type="component" value="Unassembled WGS sequence"/>
</dbReference>
<protein>
    <submittedName>
        <fullName evidence="1">Uncharacterized protein</fullName>
    </submittedName>
</protein>
<accession>A0A6A6EXJ8</accession>
<organism evidence="1 2">
    <name type="scientific">Cercospora zeae-maydis SCOH1-5</name>
    <dbReference type="NCBI Taxonomy" id="717836"/>
    <lineage>
        <taxon>Eukaryota</taxon>
        <taxon>Fungi</taxon>
        <taxon>Dikarya</taxon>
        <taxon>Ascomycota</taxon>
        <taxon>Pezizomycotina</taxon>
        <taxon>Dothideomycetes</taxon>
        <taxon>Dothideomycetidae</taxon>
        <taxon>Mycosphaerellales</taxon>
        <taxon>Mycosphaerellaceae</taxon>
        <taxon>Cercospora</taxon>
    </lineage>
</organism>
<name>A0A6A6EXJ8_9PEZI</name>